<dbReference type="InterPro" id="IPR014284">
    <property type="entry name" value="RNA_pol_sigma-70_dom"/>
</dbReference>
<dbReference type="InterPro" id="IPR013324">
    <property type="entry name" value="RNA_pol_sigma_r3/r4-like"/>
</dbReference>
<gene>
    <name evidence="8" type="ORF">J4H91_07750</name>
</gene>
<dbReference type="PANTHER" id="PTHR43133">
    <property type="entry name" value="RNA POLYMERASE ECF-TYPE SIGMA FACTO"/>
    <property type="match status" value="1"/>
</dbReference>
<dbReference type="InterPro" id="IPR036388">
    <property type="entry name" value="WH-like_DNA-bd_sf"/>
</dbReference>
<evidence type="ECO:0000313" key="8">
    <source>
        <dbReference type="EMBL" id="MBO1805212.1"/>
    </source>
</evidence>
<sequence>MSTETTFTATALAGTAPTARERLLAGLLPELTGYFLRRLGDADDAADAAADTLVVLLGKASRLPEATEELRRYAYGVARKVLLRARRGRVRRTELSERLRGEMRLVEPPSHDPHPELSAALSRLPDRDRELLLLVAWEGLGVAEAGAVLGLSSGAARKRYSRLRQRLRSELS</sequence>
<dbReference type="SUPFAM" id="SSF88946">
    <property type="entry name" value="Sigma2 domain of RNA polymerase sigma factors"/>
    <property type="match status" value="1"/>
</dbReference>
<dbReference type="Gene3D" id="1.10.1740.10">
    <property type="match status" value="1"/>
</dbReference>
<dbReference type="AlphaFoldDB" id="A0A939LVK1"/>
<evidence type="ECO:0000256" key="1">
    <source>
        <dbReference type="ARBA" id="ARBA00010641"/>
    </source>
</evidence>
<keyword evidence="5" id="KW-0804">Transcription</keyword>
<name>A0A939LVK1_9MICO</name>
<reference evidence="8" key="1">
    <citation type="submission" date="2021-03" db="EMBL/GenBank/DDBJ databases">
        <title>Leucobacter chromiisoli sp. nov., isolated from chromium-containing soil of chemical plant.</title>
        <authorList>
            <person name="Xu Z."/>
        </authorList>
    </citation>
    <scope>NUCLEOTIDE SEQUENCE</scope>
    <source>
        <strain evidence="8">A2</strain>
    </source>
</reference>
<dbReference type="Proteomes" id="UP000664398">
    <property type="component" value="Unassembled WGS sequence"/>
</dbReference>
<dbReference type="PANTHER" id="PTHR43133:SF8">
    <property type="entry name" value="RNA POLYMERASE SIGMA FACTOR HI_1459-RELATED"/>
    <property type="match status" value="1"/>
</dbReference>
<evidence type="ECO:0000256" key="3">
    <source>
        <dbReference type="ARBA" id="ARBA00023082"/>
    </source>
</evidence>
<evidence type="ECO:0000256" key="4">
    <source>
        <dbReference type="ARBA" id="ARBA00023125"/>
    </source>
</evidence>
<evidence type="ECO:0000259" key="6">
    <source>
        <dbReference type="Pfam" id="PF04542"/>
    </source>
</evidence>
<dbReference type="GO" id="GO:0006352">
    <property type="term" value="P:DNA-templated transcription initiation"/>
    <property type="evidence" value="ECO:0007669"/>
    <property type="project" value="InterPro"/>
</dbReference>
<dbReference type="GO" id="GO:0003677">
    <property type="term" value="F:DNA binding"/>
    <property type="evidence" value="ECO:0007669"/>
    <property type="project" value="UniProtKB-KW"/>
</dbReference>
<keyword evidence="3" id="KW-0731">Sigma factor</keyword>
<evidence type="ECO:0000313" key="9">
    <source>
        <dbReference type="Proteomes" id="UP000664398"/>
    </source>
</evidence>
<feature type="domain" description="RNA polymerase sigma factor 70 region 4 type 2" evidence="7">
    <location>
        <begin position="116"/>
        <end position="167"/>
    </location>
</feature>
<dbReference type="EMBL" id="JAGDYL010000010">
    <property type="protein sequence ID" value="MBO1805212.1"/>
    <property type="molecule type" value="Genomic_DNA"/>
</dbReference>
<dbReference type="GO" id="GO:0016987">
    <property type="term" value="F:sigma factor activity"/>
    <property type="evidence" value="ECO:0007669"/>
    <property type="project" value="UniProtKB-KW"/>
</dbReference>
<dbReference type="InterPro" id="IPR013325">
    <property type="entry name" value="RNA_pol_sigma_r2"/>
</dbReference>
<keyword evidence="2" id="KW-0805">Transcription regulation</keyword>
<dbReference type="NCBIfam" id="TIGR02937">
    <property type="entry name" value="sigma70-ECF"/>
    <property type="match status" value="1"/>
</dbReference>
<dbReference type="Pfam" id="PF04542">
    <property type="entry name" value="Sigma70_r2"/>
    <property type="match status" value="1"/>
</dbReference>
<evidence type="ECO:0000256" key="2">
    <source>
        <dbReference type="ARBA" id="ARBA00023015"/>
    </source>
</evidence>
<dbReference type="Gene3D" id="1.10.10.10">
    <property type="entry name" value="Winged helix-like DNA-binding domain superfamily/Winged helix DNA-binding domain"/>
    <property type="match status" value="1"/>
</dbReference>
<dbReference type="Pfam" id="PF08281">
    <property type="entry name" value="Sigma70_r4_2"/>
    <property type="match status" value="1"/>
</dbReference>
<dbReference type="RefSeq" id="WP_208045689.1">
    <property type="nucleotide sequence ID" value="NZ_JAGDYL010000010.1"/>
</dbReference>
<dbReference type="InterPro" id="IPR039425">
    <property type="entry name" value="RNA_pol_sigma-70-like"/>
</dbReference>
<evidence type="ECO:0000256" key="5">
    <source>
        <dbReference type="ARBA" id="ARBA00023163"/>
    </source>
</evidence>
<protein>
    <submittedName>
        <fullName evidence="8">Sigma-70 family RNA polymerase sigma factor</fullName>
    </submittedName>
</protein>
<evidence type="ECO:0000259" key="7">
    <source>
        <dbReference type="Pfam" id="PF08281"/>
    </source>
</evidence>
<feature type="domain" description="RNA polymerase sigma-70 region 2" evidence="6">
    <location>
        <begin position="27"/>
        <end position="91"/>
    </location>
</feature>
<organism evidence="8 9">
    <name type="scientific">Leucobacter ruminantium</name>
    <dbReference type="NCBI Taxonomy" id="1289170"/>
    <lineage>
        <taxon>Bacteria</taxon>
        <taxon>Bacillati</taxon>
        <taxon>Actinomycetota</taxon>
        <taxon>Actinomycetes</taxon>
        <taxon>Micrococcales</taxon>
        <taxon>Microbacteriaceae</taxon>
        <taxon>Leucobacter</taxon>
    </lineage>
</organism>
<keyword evidence="4" id="KW-0238">DNA-binding</keyword>
<comment type="caution">
    <text evidence="8">The sequence shown here is derived from an EMBL/GenBank/DDBJ whole genome shotgun (WGS) entry which is preliminary data.</text>
</comment>
<dbReference type="InterPro" id="IPR007627">
    <property type="entry name" value="RNA_pol_sigma70_r2"/>
</dbReference>
<dbReference type="SUPFAM" id="SSF88659">
    <property type="entry name" value="Sigma3 and sigma4 domains of RNA polymerase sigma factors"/>
    <property type="match status" value="1"/>
</dbReference>
<proteinExistence type="inferred from homology"/>
<comment type="similarity">
    <text evidence="1">Belongs to the sigma-70 factor family. ECF subfamily.</text>
</comment>
<accession>A0A939LVK1</accession>
<dbReference type="InterPro" id="IPR013249">
    <property type="entry name" value="RNA_pol_sigma70_r4_t2"/>
</dbReference>
<keyword evidence="9" id="KW-1185">Reference proteome</keyword>